<name>A0A6C0AGE5_9ZZZZ</name>
<protein>
    <submittedName>
        <fullName evidence="2">Uncharacterized protein</fullName>
    </submittedName>
</protein>
<dbReference type="EMBL" id="MN740606">
    <property type="protein sequence ID" value="QHS78849.1"/>
    <property type="molecule type" value="Genomic_DNA"/>
</dbReference>
<proteinExistence type="predicted"/>
<evidence type="ECO:0000313" key="2">
    <source>
        <dbReference type="EMBL" id="QHS78849.1"/>
    </source>
</evidence>
<sequence length="93" mass="10905">MANKFSIKSSKSSSKNPFFVLFFLISFSIYTFYCVYYQGSFVRNVGWRSKAEYPFSYYITLTCGIIFPVGIIINNIWYTKKNKTNIVKKNISM</sequence>
<feature type="transmembrane region" description="Helical" evidence="1">
    <location>
        <begin position="18"/>
        <end position="38"/>
    </location>
</feature>
<dbReference type="AlphaFoldDB" id="A0A6C0AGE5"/>
<keyword evidence="1" id="KW-0812">Transmembrane</keyword>
<keyword evidence="1" id="KW-0472">Membrane</keyword>
<feature type="transmembrane region" description="Helical" evidence="1">
    <location>
        <begin position="58"/>
        <end position="78"/>
    </location>
</feature>
<evidence type="ECO:0000256" key="1">
    <source>
        <dbReference type="SAM" id="Phobius"/>
    </source>
</evidence>
<organism evidence="2">
    <name type="scientific">viral metagenome</name>
    <dbReference type="NCBI Taxonomy" id="1070528"/>
    <lineage>
        <taxon>unclassified sequences</taxon>
        <taxon>metagenomes</taxon>
        <taxon>organismal metagenomes</taxon>
    </lineage>
</organism>
<keyword evidence="1" id="KW-1133">Transmembrane helix</keyword>
<accession>A0A6C0AGE5</accession>
<reference evidence="2" key="1">
    <citation type="journal article" date="2020" name="Nature">
        <title>Giant virus diversity and host interactions through global metagenomics.</title>
        <authorList>
            <person name="Schulz F."/>
            <person name="Roux S."/>
            <person name="Paez-Espino D."/>
            <person name="Jungbluth S."/>
            <person name="Walsh D.A."/>
            <person name="Denef V.J."/>
            <person name="McMahon K.D."/>
            <person name="Konstantinidis K.T."/>
            <person name="Eloe-Fadrosh E.A."/>
            <person name="Kyrpides N.C."/>
            <person name="Woyke T."/>
        </authorList>
    </citation>
    <scope>NUCLEOTIDE SEQUENCE</scope>
    <source>
        <strain evidence="2">GVMAG-S-1024976-23</strain>
    </source>
</reference>